<dbReference type="GO" id="GO:0005524">
    <property type="term" value="F:ATP binding"/>
    <property type="evidence" value="ECO:0007669"/>
    <property type="project" value="UniProtKB-KW"/>
</dbReference>
<organism evidence="12 13">
    <name type="scientific">Rhizomicrobium palustre</name>
    <dbReference type="NCBI Taxonomy" id="189966"/>
    <lineage>
        <taxon>Bacteria</taxon>
        <taxon>Pseudomonadati</taxon>
        <taxon>Pseudomonadota</taxon>
        <taxon>Alphaproteobacteria</taxon>
        <taxon>Micropepsales</taxon>
        <taxon>Micropepsaceae</taxon>
        <taxon>Rhizomicrobium</taxon>
    </lineage>
</organism>
<dbReference type="SUPFAM" id="SSF52540">
    <property type="entry name" value="P-loop containing nucleoside triphosphate hydrolases"/>
    <property type="match status" value="1"/>
</dbReference>
<keyword evidence="3 10" id="KW-0237">DNA synthesis</keyword>
<dbReference type="AlphaFoldDB" id="A0A846MWE3"/>
<evidence type="ECO:0000256" key="4">
    <source>
        <dbReference type="ARBA" id="ARBA00022679"/>
    </source>
</evidence>
<evidence type="ECO:0000256" key="6">
    <source>
        <dbReference type="ARBA" id="ARBA00022777"/>
    </source>
</evidence>
<keyword evidence="7 10" id="KW-0067">ATP-binding</keyword>
<accession>A0A846MWE3</accession>
<dbReference type="Gene3D" id="3.30.60.20">
    <property type="match status" value="1"/>
</dbReference>
<dbReference type="EMBL" id="JAASRM010000001">
    <property type="protein sequence ID" value="NIK87716.1"/>
    <property type="molecule type" value="Genomic_DNA"/>
</dbReference>
<evidence type="ECO:0000256" key="11">
    <source>
        <dbReference type="RuleBase" id="RU004165"/>
    </source>
</evidence>
<dbReference type="PANTHER" id="PTHR11441:SF0">
    <property type="entry name" value="THYMIDINE KINASE, CYTOSOLIC"/>
    <property type="match status" value="1"/>
</dbReference>
<dbReference type="GO" id="GO:0046104">
    <property type="term" value="P:thymidine metabolic process"/>
    <property type="evidence" value="ECO:0007669"/>
    <property type="project" value="TreeGrafter"/>
</dbReference>
<evidence type="ECO:0000256" key="10">
    <source>
        <dbReference type="RuleBase" id="RU000544"/>
    </source>
</evidence>
<evidence type="ECO:0000256" key="3">
    <source>
        <dbReference type="ARBA" id="ARBA00022634"/>
    </source>
</evidence>
<dbReference type="GO" id="GO:0004797">
    <property type="term" value="F:thymidine kinase activity"/>
    <property type="evidence" value="ECO:0007669"/>
    <property type="project" value="UniProtKB-EC"/>
</dbReference>
<comment type="caution">
    <text evidence="12">The sequence shown here is derived from an EMBL/GenBank/DDBJ whole genome shotgun (WGS) entry which is preliminary data.</text>
</comment>
<dbReference type="RefSeq" id="WP_167081567.1">
    <property type="nucleotide sequence ID" value="NZ_BAAADC010000001.1"/>
</dbReference>
<feature type="binding site" evidence="9">
    <location>
        <position position="191"/>
    </location>
    <ligand>
        <name>substrate</name>
    </ligand>
</feature>
<dbReference type="GO" id="GO:0005829">
    <property type="term" value="C:cytosol"/>
    <property type="evidence" value="ECO:0007669"/>
    <property type="project" value="TreeGrafter"/>
</dbReference>
<dbReference type="Proteomes" id="UP000570514">
    <property type="component" value="Unassembled WGS sequence"/>
</dbReference>
<evidence type="ECO:0000313" key="13">
    <source>
        <dbReference type="Proteomes" id="UP000570514"/>
    </source>
</evidence>
<comment type="catalytic activity">
    <reaction evidence="10">
        <text>thymidine + ATP = dTMP + ADP + H(+)</text>
        <dbReference type="Rhea" id="RHEA:19129"/>
        <dbReference type="ChEBI" id="CHEBI:15378"/>
        <dbReference type="ChEBI" id="CHEBI:17748"/>
        <dbReference type="ChEBI" id="CHEBI:30616"/>
        <dbReference type="ChEBI" id="CHEBI:63528"/>
        <dbReference type="ChEBI" id="CHEBI:456216"/>
        <dbReference type="EC" id="2.7.1.21"/>
    </reaction>
</comment>
<dbReference type="InterPro" id="IPR001267">
    <property type="entry name" value="Thymidine_kinase"/>
</dbReference>
<evidence type="ECO:0000256" key="9">
    <source>
        <dbReference type="PIRSR" id="PIRSR035805-2"/>
    </source>
</evidence>
<dbReference type="PANTHER" id="PTHR11441">
    <property type="entry name" value="THYMIDINE KINASE"/>
    <property type="match status" value="1"/>
</dbReference>
<dbReference type="Pfam" id="PF00265">
    <property type="entry name" value="TK"/>
    <property type="match status" value="1"/>
</dbReference>
<reference evidence="12 13" key="1">
    <citation type="submission" date="2020-03" db="EMBL/GenBank/DDBJ databases">
        <title>Genomic Encyclopedia of Type Strains, Phase IV (KMG-IV): sequencing the most valuable type-strain genomes for metagenomic binning, comparative biology and taxonomic classification.</title>
        <authorList>
            <person name="Goeker M."/>
        </authorList>
    </citation>
    <scope>NUCLEOTIDE SEQUENCE [LARGE SCALE GENOMIC DNA]</scope>
    <source>
        <strain evidence="12 13">DSM 19867</strain>
    </source>
</reference>
<gene>
    <name evidence="12" type="ORF">FHS83_001034</name>
</gene>
<dbReference type="InterPro" id="IPR027417">
    <property type="entry name" value="P-loop_NTPase"/>
</dbReference>
<keyword evidence="6 10" id="KW-0418">Kinase</keyword>
<dbReference type="Gene3D" id="3.40.50.300">
    <property type="entry name" value="P-loop containing nucleotide triphosphate hydrolases"/>
    <property type="match status" value="1"/>
</dbReference>
<keyword evidence="4 10" id="KW-0808">Transferase</keyword>
<dbReference type="PIRSF" id="PIRSF035805">
    <property type="entry name" value="TK_cell"/>
    <property type="match status" value="1"/>
</dbReference>
<keyword evidence="5 10" id="KW-0547">Nucleotide-binding</keyword>
<evidence type="ECO:0000256" key="5">
    <source>
        <dbReference type="ARBA" id="ARBA00022741"/>
    </source>
</evidence>
<protein>
    <recommendedName>
        <fullName evidence="2 10">Thymidine kinase</fullName>
        <ecNumber evidence="2 10">2.7.1.21</ecNumber>
    </recommendedName>
</protein>
<keyword evidence="13" id="KW-1185">Reference proteome</keyword>
<dbReference type="EC" id="2.7.1.21" evidence="2 10"/>
<evidence type="ECO:0000256" key="2">
    <source>
        <dbReference type="ARBA" id="ARBA00012118"/>
    </source>
</evidence>
<dbReference type="SUPFAM" id="SSF57716">
    <property type="entry name" value="Glucocorticoid receptor-like (DNA-binding domain)"/>
    <property type="match status" value="1"/>
</dbReference>
<evidence type="ECO:0000256" key="8">
    <source>
        <dbReference type="PIRSR" id="PIRSR035805-1"/>
    </source>
</evidence>
<evidence type="ECO:0000313" key="12">
    <source>
        <dbReference type="EMBL" id="NIK87716.1"/>
    </source>
</evidence>
<dbReference type="GO" id="GO:0071897">
    <property type="term" value="P:DNA biosynthetic process"/>
    <property type="evidence" value="ECO:0007669"/>
    <property type="project" value="UniProtKB-KW"/>
</dbReference>
<sequence length="206" mass="23164">MTARLEVIVGPMFSGKTERLISKLHRAQYARKRVRIIKPAHDTRTQGYIASRAVNSDGSTEITDQLSAVMVRDEEEFWKIVGLNKFDVLAVDEAQFFPLDTPMRDSLGWFGRAIRELLRQRCDTQLRIIIAGLDMDFAEEPFGPIPGLLAIADSVEKLTGVCMVCGSDAGYISHRIISDDRQLVVGDAGEYQVRCRSCYEPPRKNV</sequence>
<proteinExistence type="inferred from homology"/>
<evidence type="ECO:0000256" key="1">
    <source>
        <dbReference type="ARBA" id="ARBA00007587"/>
    </source>
</evidence>
<evidence type="ECO:0000256" key="7">
    <source>
        <dbReference type="ARBA" id="ARBA00022840"/>
    </source>
</evidence>
<name>A0A846MWE3_9PROT</name>
<comment type="similarity">
    <text evidence="1 11">Belongs to the thymidine kinase family.</text>
</comment>
<feature type="active site" description="Proton acceptor" evidence="8">
    <location>
        <position position="93"/>
    </location>
</feature>